<dbReference type="InterPro" id="IPR016136">
    <property type="entry name" value="DNA_helicase_N/primase_C"/>
</dbReference>
<dbReference type="GO" id="GO:0003677">
    <property type="term" value="F:DNA binding"/>
    <property type="evidence" value="ECO:0007669"/>
    <property type="project" value="UniProtKB-KW"/>
</dbReference>
<dbReference type="Pfam" id="PF08275">
    <property type="entry name" value="DNAG_N"/>
    <property type="match status" value="1"/>
</dbReference>
<dbReference type="Gene3D" id="3.90.980.10">
    <property type="entry name" value="DNA primase, catalytic core, N-terminal domain"/>
    <property type="match status" value="1"/>
</dbReference>
<keyword evidence="7 12" id="KW-0863">Zinc-finger</keyword>
<dbReference type="SMART" id="SM00400">
    <property type="entry name" value="ZnF_CHCC"/>
    <property type="match status" value="1"/>
</dbReference>
<comment type="domain">
    <text evidence="12">Contains an N-terminal zinc-binding domain, a central core domain that contains the primase activity, and a C-terminal DnaB-binding domain.</text>
</comment>
<dbReference type="InterPro" id="IPR002694">
    <property type="entry name" value="Znf_CHC2"/>
</dbReference>
<dbReference type="InterPro" id="IPR006295">
    <property type="entry name" value="DNA_primase_DnaG"/>
</dbReference>
<dbReference type="Gene3D" id="3.40.1360.10">
    <property type="match status" value="1"/>
</dbReference>
<comment type="catalytic activity">
    <reaction evidence="12">
        <text>ssDNA + n NTP = ssDNA/pppN(pN)n-1 hybrid + (n-1) diphosphate.</text>
        <dbReference type="EC" id="2.7.7.101"/>
    </reaction>
</comment>
<dbReference type="CDD" id="cd03364">
    <property type="entry name" value="TOPRIM_DnaG_primases"/>
    <property type="match status" value="1"/>
</dbReference>
<dbReference type="Pfam" id="PF10410">
    <property type="entry name" value="DnaB_bind"/>
    <property type="match status" value="1"/>
</dbReference>
<keyword evidence="11 12" id="KW-0804">Transcription</keyword>
<feature type="domain" description="Toprim" evidence="17">
    <location>
        <begin position="255"/>
        <end position="336"/>
    </location>
</feature>
<evidence type="ECO:0000256" key="2">
    <source>
        <dbReference type="ARBA" id="ARBA00022515"/>
    </source>
</evidence>
<keyword evidence="6 12" id="KW-0479">Metal-binding</keyword>
<evidence type="ECO:0000256" key="12">
    <source>
        <dbReference type="HAMAP-Rule" id="MF_00974"/>
    </source>
</evidence>
<keyword evidence="15" id="KW-0175">Coiled coil</keyword>
<evidence type="ECO:0000256" key="15">
    <source>
        <dbReference type="SAM" id="Coils"/>
    </source>
</evidence>
<dbReference type="InterPro" id="IPR019475">
    <property type="entry name" value="DNA_primase_DnaB-bd"/>
</dbReference>
<evidence type="ECO:0000256" key="10">
    <source>
        <dbReference type="ARBA" id="ARBA00023125"/>
    </source>
</evidence>
<gene>
    <name evidence="12" type="primary">dnaG</name>
    <name evidence="18" type="ORF">FDQ92_12585</name>
</gene>
<comment type="function">
    <text evidence="12 13">RNA polymerase that catalyzes the synthesis of short RNA molecules used as primers for DNA polymerase during DNA replication.</text>
</comment>
<dbReference type="KEGG" id="dax:FDQ92_12585"/>
<comment type="similarity">
    <text evidence="12 13">Belongs to the DnaG primase family.</text>
</comment>
<dbReference type="PANTHER" id="PTHR30313:SF2">
    <property type="entry name" value="DNA PRIMASE"/>
    <property type="match status" value="1"/>
</dbReference>
<name>A0A4P8L5C8_9BACT</name>
<dbReference type="NCBIfam" id="TIGR01391">
    <property type="entry name" value="dnaG"/>
    <property type="match status" value="1"/>
</dbReference>
<evidence type="ECO:0000256" key="6">
    <source>
        <dbReference type="ARBA" id="ARBA00022723"/>
    </source>
</evidence>
<dbReference type="SUPFAM" id="SSF56731">
    <property type="entry name" value="DNA primase core"/>
    <property type="match status" value="1"/>
</dbReference>
<dbReference type="GO" id="GO:0008270">
    <property type="term" value="F:zinc ion binding"/>
    <property type="evidence" value="ECO:0007669"/>
    <property type="project" value="UniProtKB-UniRule"/>
</dbReference>
<dbReference type="GO" id="GO:0005737">
    <property type="term" value="C:cytoplasm"/>
    <property type="evidence" value="ECO:0007669"/>
    <property type="project" value="TreeGrafter"/>
</dbReference>
<proteinExistence type="inferred from homology"/>
<evidence type="ECO:0000256" key="4">
    <source>
        <dbReference type="ARBA" id="ARBA00022695"/>
    </source>
</evidence>
<keyword evidence="3 12" id="KW-0808">Transferase</keyword>
<dbReference type="Gene3D" id="3.90.580.10">
    <property type="entry name" value="Zinc finger, CHC2-type domain"/>
    <property type="match status" value="1"/>
</dbReference>
<evidence type="ECO:0000259" key="17">
    <source>
        <dbReference type="PROSITE" id="PS50880"/>
    </source>
</evidence>
<comment type="cofactor">
    <cofactor evidence="12 13 14">
        <name>Zn(2+)</name>
        <dbReference type="ChEBI" id="CHEBI:29105"/>
    </cofactor>
    <text evidence="12 13 14">Binds 1 zinc ion per monomer.</text>
</comment>
<evidence type="ECO:0000313" key="19">
    <source>
        <dbReference type="Proteomes" id="UP000298602"/>
    </source>
</evidence>
<keyword evidence="1 12" id="KW-0240">DNA-directed RNA polymerase</keyword>
<dbReference type="HAMAP" id="MF_00974">
    <property type="entry name" value="DNA_primase_DnaG"/>
    <property type="match status" value="1"/>
</dbReference>
<dbReference type="PANTHER" id="PTHR30313">
    <property type="entry name" value="DNA PRIMASE"/>
    <property type="match status" value="1"/>
</dbReference>
<evidence type="ECO:0000256" key="7">
    <source>
        <dbReference type="ARBA" id="ARBA00022771"/>
    </source>
</evidence>
<evidence type="ECO:0000256" key="9">
    <source>
        <dbReference type="ARBA" id="ARBA00022842"/>
    </source>
</evidence>
<dbReference type="PROSITE" id="PS50880">
    <property type="entry name" value="TOPRIM"/>
    <property type="match status" value="1"/>
</dbReference>
<dbReference type="GO" id="GO:0003899">
    <property type="term" value="F:DNA-directed RNA polymerase activity"/>
    <property type="evidence" value="ECO:0007669"/>
    <property type="project" value="UniProtKB-UniRule"/>
</dbReference>
<evidence type="ECO:0000256" key="16">
    <source>
        <dbReference type="SAM" id="MobiDB-lite"/>
    </source>
</evidence>
<dbReference type="GO" id="GO:1990077">
    <property type="term" value="C:primosome complex"/>
    <property type="evidence" value="ECO:0007669"/>
    <property type="project" value="UniProtKB-KW"/>
</dbReference>
<dbReference type="InterPro" id="IPR006171">
    <property type="entry name" value="TOPRIM_dom"/>
</dbReference>
<dbReference type="InterPro" id="IPR037068">
    <property type="entry name" value="DNA_primase_core_N_sf"/>
</dbReference>
<dbReference type="InterPro" id="IPR036977">
    <property type="entry name" value="DNA_primase_Znf_CHC2"/>
</dbReference>
<dbReference type="RefSeq" id="WP_137425216.1">
    <property type="nucleotide sequence ID" value="NZ_CP040098.1"/>
</dbReference>
<keyword evidence="19" id="KW-1185">Reference proteome</keyword>
<dbReference type="GO" id="GO:0006269">
    <property type="term" value="P:DNA replication, synthesis of primer"/>
    <property type="evidence" value="ECO:0007669"/>
    <property type="project" value="UniProtKB-UniRule"/>
</dbReference>
<evidence type="ECO:0000256" key="14">
    <source>
        <dbReference type="PIRSR" id="PIRSR002811-1"/>
    </source>
</evidence>
<dbReference type="EC" id="2.7.7.101" evidence="12"/>
<keyword evidence="9" id="KW-0460">Magnesium</keyword>
<dbReference type="OrthoDB" id="9803773at2"/>
<dbReference type="PIRSF" id="PIRSF002811">
    <property type="entry name" value="DnaG"/>
    <property type="match status" value="1"/>
</dbReference>
<feature type="zinc finger region" description="CHC2-type" evidence="12 14">
    <location>
        <begin position="37"/>
        <end position="61"/>
    </location>
</feature>
<keyword evidence="2 12" id="KW-0639">Primosome</keyword>
<dbReference type="InterPro" id="IPR050219">
    <property type="entry name" value="DnaG_primase"/>
</dbReference>
<feature type="coiled-coil region" evidence="15">
    <location>
        <begin position="552"/>
        <end position="579"/>
    </location>
</feature>
<evidence type="ECO:0000256" key="13">
    <source>
        <dbReference type="PIRNR" id="PIRNR002811"/>
    </source>
</evidence>
<dbReference type="GO" id="GO:0000428">
    <property type="term" value="C:DNA-directed RNA polymerase complex"/>
    <property type="evidence" value="ECO:0007669"/>
    <property type="project" value="UniProtKB-KW"/>
</dbReference>
<dbReference type="Gene3D" id="1.10.860.10">
    <property type="entry name" value="DNAb Helicase, Chain A"/>
    <property type="match status" value="1"/>
</dbReference>
<dbReference type="InterPro" id="IPR030846">
    <property type="entry name" value="DnaG_bac"/>
</dbReference>
<dbReference type="EMBL" id="CP040098">
    <property type="protein sequence ID" value="QCQ22933.1"/>
    <property type="molecule type" value="Genomic_DNA"/>
</dbReference>
<keyword evidence="10 12" id="KW-0238">DNA-binding</keyword>
<dbReference type="Proteomes" id="UP000298602">
    <property type="component" value="Chromosome"/>
</dbReference>
<keyword evidence="5 12" id="KW-0235">DNA replication</keyword>
<evidence type="ECO:0000256" key="3">
    <source>
        <dbReference type="ARBA" id="ARBA00022679"/>
    </source>
</evidence>
<organism evidence="18 19">
    <name type="scientific">Desulfoglaeba alkanexedens ALDC</name>
    <dbReference type="NCBI Taxonomy" id="980445"/>
    <lineage>
        <taxon>Bacteria</taxon>
        <taxon>Pseudomonadati</taxon>
        <taxon>Thermodesulfobacteriota</taxon>
        <taxon>Syntrophobacteria</taxon>
        <taxon>Syntrophobacterales</taxon>
        <taxon>Syntrophobacteraceae</taxon>
        <taxon>Desulfoglaeba</taxon>
    </lineage>
</organism>
<dbReference type="FunFam" id="3.90.580.10:FF:000001">
    <property type="entry name" value="DNA primase"/>
    <property type="match status" value="1"/>
</dbReference>
<dbReference type="SUPFAM" id="SSF57783">
    <property type="entry name" value="Zinc beta-ribbon"/>
    <property type="match status" value="1"/>
</dbReference>
<evidence type="ECO:0000313" key="18">
    <source>
        <dbReference type="EMBL" id="QCQ22933.1"/>
    </source>
</evidence>
<accession>A0A4P8L5C8</accession>
<dbReference type="InterPro" id="IPR034151">
    <property type="entry name" value="TOPRIM_DnaG_bac"/>
</dbReference>
<dbReference type="SMART" id="SM00493">
    <property type="entry name" value="TOPRIM"/>
    <property type="match status" value="1"/>
</dbReference>
<evidence type="ECO:0000256" key="11">
    <source>
        <dbReference type="ARBA" id="ARBA00023163"/>
    </source>
</evidence>
<protein>
    <recommendedName>
        <fullName evidence="12 13">DNA primase</fullName>
        <ecNumber evidence="12">2.7.7.101</ecNumber>
    </recommendedName>
</protein>
<feature type="region of interest" description="Disordered" evidence="16">
    <location>
        <begin position="422"/>
        <end position="451"/>
    </location>
</feature>
<dbReference type="FunFam" id="3.90.980.10:FF:000001">
    <property type="entry name" value="DNA primase"/>
    <property type="match status" value="1"/>
</dbReference>
<evidence type="ECO:0000256" key="1">
    <source>
        <dbReference type="ARBA" id="ARBA00022478"/>
    </source>
</evidence>
<dbReference type="Pfam" id="PF13155">
    <property type="entry name" value="Toprim_2"/>
    <property type="match status" value="1"/>
</dbReference>
<dbReference type="InterPro" id="IPR013264">
    <property type="entry name" value="DNAG_N"/>
</dbReference>
<reference evidence="18 19" key="2">
    <citation type="submission" date="2019-05" db="EMBL/GenBank/DDBJ databases">
        <authorList>
            <person name="Suflita J.M."/>
            <person name="Marks C.R."/>
        </authorList>
    </citation>
    <scope>NUCLEOTIDE SEQUENCE [LARGE SCALE GENOMIC DNA]</scope>
    <source>
        <strain evidence="18 19">ALDC</strain>
    </source>
</reference>
<feature type="compositionally biased region" description="Basic and acidic residues" evidence="16">
    <location>
        <begin position="433"/>
        <end position="442"/>
    </location>
</feature>
<sequence length="600" mass="67259">MTNADGAAIIKQAVDIVDLIGQVVPLRRAGRRHVGLCPFHKEKTPSFSVDAENGFFYCFGCGAGGDVLTFTMKHWNLTFSEALRYLADRYNLTLPETGRDNEQVRKERDAMFAVLDEACDFFYRELHHSESGKAAREYIKKRSLPENTVERQRLGYAPNAWDVLLRHFRHRGLDPRLGVKAGLFVEAAKGSLYDRFRNRLMFPIADDRGRVVAFGGRSLDGSEPKYLNSPETAVYHKGRTLYQFAAAREACRELRQVVLVEGYLDLLAFHAQDFYRVAATLGTALTATQVRLLHRIADEVVLVYDADPAGRKAMFRALPLFLDEELAVTTVDLPSGMDPDDFLKSEGIGAFEKLMETRRDLGSVAIDDALSSWDGTSVGKGRVIQQLQPILGGVSHPVLRSGYVRRVAERLALSEDVVDRQLASGKAGASGPRRPESTRWAERMQPPSTGVQAVASPEETLVRLMVRHPVLIDEVRTAGVLERFAASSLRSIAEALFQAVDRPEAFDPRSVYERLAGDEARALFSRLLLEDDTDDLEFCRLVLHERMASLRRRDAVQRRAALQAAIEEAEKNGDFARLQELLREMQSIHKVESRTQTGIR</sequence>
<evidence type="ECO:0000256" key="8">
    <source>
        <dbReference type="ARBA" id="ARBA00022833"/>
    </source>
</evidence>
<keyword evidence="8 12" id="KW-0862">Zinc</keyword>
<reference evidence="18 19" key="1">
    <citation type="submission" date="2019-05" db="EMBL/GenBank/DDBJ databases">
        <title>The Complete Genome Sequence of the n-alkane-degrading Desulfoglaeba alkanexedens ALDC reveals multiple alkylsuccinate synthase gene clusters.</title>
        <authorList>
            <person name="Callaghan A.V."/>
            <person name="Davidova I.A."/>
            <person name="Duncan K.E."/>
            <person name="Morris B."/>
            <person name="McInerney M.J."/>
        </authorList>
    </citation>
    <scope>NUCLEOTIDE SEQUENCE [LARGE SCALE GENOMIC DNA]</scope>
    <source>
        <strain evidence="18 19">ALDC</strain>
    </source>
</reference>
<comment type="subunit">
    <text evidence="12">Monomer. Interacts with DnaB.</text>
</comment>
<dbReference type="Pfam" id="PF01807">
    <property type="entry name" value="Zn_ribbon_DnaG"/>
    <property type="match status" value="1"/>
</dbReference>
<evidence type="ECO:0000256" key="5">
    <source>
        <dbReference type="ARBA" id="ARBA00022705"/>
    </source>
</evidence>
<keyword evidence="4 12" id="KW-0548">Nucleotidyltransferase</keyword>
<dbReference type="AlphaFoldDB" id="A0A4P8L5C8"/>